<evidence type="ECO:0000313" key="3">
    <source>
        <dbReference type="Proteomes" id="UP001215598"/>
    </source>
</evidence>
<proteinExistence type="predicted"/>
<organism evidence="2 3">
    <name type="scientific">Mycena metata</name>
    <dbReference type="NCBI Taxonomy" id="1033252"/>
    <lineage>
        <taxon>Eukaryota</taxon>
        <taxon>Fungi</taxon>
        <taxon>Dikarya</taxon>
        <taxon>Basidiomycota</taxon>
        <taxon>Agaricomycotina</taxon>
        <taxon>Agaricomycetes</taxon>
        <taxon>Agaricomycetidae</taxon>
        <taxon>Agaricales</taxon>
        <taxon>Marasmiineae</taxon>
        <taxon>Mycenaceae</taxon>
        <taxon>Mycena</taxon>
    </lineage>
</organism>
<protein>
    <recommendedName>
        <fullName evidence="4">Secreted protein</fullName>
    </recommendedName>
</protein>
<gene>
    <name evidence="2" type="ORF">B0H16DRAFT_202784</name>
</gene>
<dbReference type="AlphaFoldDB" id="A0AAD7HZC4"/>
<keyword evidence="1" id="KW-0732">Signal</keyword>
<accession>A0AAD7HZC4</accession>
<keyword evidence="3" id="KW-1185">Reference proteome</keyword>
<evidence type="ECO:0000313" key="2">
    <source>
        <dbReference type="EMBL" id="KAJ7731534.1"/>
    </source>
</evidence>
<feature type="chain" id="PRO_5042080303" description="Secreted protein" evidence="1">
    <location>
        <begin position="22"/>
        <end position="173"/>
    </location>
</feature>
<dbReference type="EMBL" id="JARKIB010000152">
    <property type="protein sequence ID" value="KAJ7731534.1"/>
    <property type="molecule type" value="Genomic_DNA"/>
</dbReference>
<reference evidence="2" key="1">
    <citation type="submission" date="2023-03" db="EMBL/GenBank/DDBJ databases">
        <title>Massive genome expansion in bonnet fungi (Mycena s.s.) driven by repeated elements and novel gene families across ecological guilds.</title>
        <authorList>
            <consortium name="Lawrence Berkeley National Laboratory"/>
            <person name="Harder C.B."/>
            <person name="Miyauchi S."/>
            <person name="Viragh M."/>
            <person name="Kuo A."/>
            <person name="Thoen E."/>
            <person name="Andreopoulos B."/>
            <person name="Lu D."/>
            <person name="Skrede I."/>
            <person name="Drula E."/>
            <person name="Henrissat B."/>
            <person name="Morin E."/>
            <person name="Kohler A."/>
            <person name="Barry K."/>
            <person name="LaButti K."/>
            <person name="Morin E."/>
            <person name="Salamov A."/>
            <person name="Lipzen A."/>
            <person name="Mereny Z."/>
            <person name="Hegedus B."/>
            <person name="Baldrian P."/>
            <person name="Stursova M."/>
            <person name="Weitz H."/>
            <person name="Taylor A."/>
            <person name="Grigoriev I.V."/>
            <person name="Nagy L.G."/>
            <person name="Martin F."/>
            <person name="Kauserud H."/>
        </authorList>
    </citation>
    <scope>NUCLEOTIDE SEQUENCE</scope>
    <source>
        <strain evidence="2">CBHHK182m</strain>
    </source>
</reference>
<dbReference type="Proteomes" id="UP001215598">
    <property type="component" value="Unassembled WGS sequence"/>
</dbReference>
<feature type="signal peptide" evidence="1">
    <location>
        <begin position="1"/>
        <end position="21"/>
    </location>
</feature>
<evidence type="ECO:0008006" key="4">
    <source>
        <dbReference type="Google" id="ProtNLM"/>
    </source>
</evidence>
<comment type="caution">
    <text evidence="2">The sequence shown here is derived from an EMBL/GenBank/DDBJ whole genome shotgun (WGS) entry which is preliminary data.</text>
</comment>
<evidence type="ECO:0000256" key="1">
    <source>
        <dbReference type="SAM" id="SignalP"/>
    </source>
</evidence>
<name>A0AAD7HZC4_9AGAR</name>
<sequence length="173" mass="19369">MDGSVVRVLLAVFFCTGFLPGRPNDLRHQAERNVGSIICGSSAFFFRRVRLQALTPLDAEQSSPVWRGRVSSICLPLDVAEVQAPCAGNTPLLCPRRETLHICCISLRLEMYVRSSNSPQQPSCTRMRIGGRYTARSVRASQTLPSRSFCSCHVFLLARILRLCDDRDLRKGR</sequence>